<protein>
    <submittedName>
        <fullName evidence="1">Uncharacterized protein</fullName>
    </submittedName>
</protein>
<keyword evidence="2" id="KW-1185">Reference proteome</keyword>
<sequence length="92" mass="10026">MEKSSKKAEKGTYGIYGKIRGLVITESISASIFCSLLSSPESQLTPFVDVDRRLLSQTNDAHLMSSALTAFLLGAVHHFFPLSKCLLCSTTE</sequence>
<comment type="caution">
    <text evidence="1">The sequence shown here is derived from an EMBL/GenBank/DDBJ whole genome shotgun (WGS) entry which is preliminary data.</text>
</comment>
<gene>
    <name evidence="1" type="ORF">T03_1232</name>
</gene>
<reference evidence="1 2" key="1">
    <citation type="submission" date="2015-01" db="EMBL/GenBank/DDBJ databases">
        <title>Evolution of Trichinella species and genotypes.</title>
        <authorList>
            <person name="Korhonen P.K."/>
            <person name="Edoardo P."/>
            <person name="Giuseppe L.R."/>
            <person name="Gasser R.B."/>
        </authorList>
    </citation>
    <scope>NUCLEOTIDE SEQUENCE [LARGE SCALE GENOMIC DNA]</scope>
    <source>
        <strain evidence="1">ISS120</strain>
    </source>
</reference>
<organism evidence="1 2">
    <name type="scientific">Trichinella britovi</name>
    <name type="common">Parasitic roundworm</name>
    <dbReference type="NCBI Taxonomy" id="45882"/>
    <lineage>
        <taxon>Eukaryota</taxon>
        <taxon>Metazoa</taxon>
        <taxon>Ecdysozoa</taxon>
        <taxon>Nematoda</taxon>
        <taxon>Enoplea</taxon>
        <taxon>Dorylaimia</taxon>
        <taxon>Trichinellida</taxon>
        <taxon>Trichinellidae</taxon>
        <taxon>Trichinella</taxon>
    </lineage>
</organism>
<evidence type="ECO:0000313" key="1">
    <source>
        <dbReference type="EMBL" id="KRY43748.1"/>
    </source>
</evidence>
<dbReference type="Proteomes" id="UP000054653">
    <property type="component" value="Unassembled WGS sequence"/>
</dbReference>
<dbReference type="EMBL" id="JYDI01000927">
    <property type="protein sequence ID" value="KRY43748.1"/>
    <property type="molecule type" value="Genomic_DNA"/>
</dbReference>
<evidence type="ECO:0000313" key="2">
    <source>
        <dbReference type="Proteomes" id="UP000054653"/>
    </source>
</evidence>
<accession>A0A0V1C383</accession>
<dbReference type="AlphaFoldDB" id="A0A0V1C383"/>
<name>A0A0V1C383_TRIBR</name>
<proteinExistence type="predicted"/>